<evidence type="ECO:0000256" key="1">
    <source>
        <dbReference type="ARBA" id="ARBA00022729"/>
    </source>
</evidence>
<dbReference type="Proteomes" id="UP000024001">
    <property type="component" value="Unassembled WGS sequence"/>
</dbReference>
<dbReference type="RefSeq" id="WP_036312018.1">
    <property type="nucleotide sequence ID" value="NZ_JFYO01000006.1"/>
</dbReference>
<dbReference type="Gene3D" id="2.60.40.1240">
    <property type="match status" value="1"/>
</dbReference>
<comment type="caution">
    <text evidence="3">The sequence shown here is derived from an EMBL/GenBank/DDBJ whole genome shotgun (WGS) entry which is preliminary data.</text>
</comment>
<organism evidence="3 4">
    <name type="scientific">Microbacterium oleivorans</name>
    <dbReference type="NCBI Taxonomy" id="273677"/>
    <lineage>
        <taxon>Bacteria</taxon>
        <taxon>Bacillati</taxon>
        <taxon>Actinomycetota</taxon>
        <taxon>Actinomycetes</taxon>
        <taxon>Micrococcales</taxon>
        <taxon>Microbacteriaceae</taxon>
        <taxon>Microbacterium</taxon>
    </lineage>
</organism>
<dbReference type="PATRIC" id="fig|273677.3.peg.1984"/>
<gene>
    <name evidence="3" type="ORF">BW34_02001</name>
</gene>
<dbReference type="eggNOG" id="ENOG5031R9F">
    <property type="taxonomic scope" value="Bacteria"/>
</dbReference>
<dbReference type="InterPro" id="IPR029051">
    <property type="entry name" value="DUF4352"/>
</dbReference>
<evidence type="ECO:0000313" key="3">
    <source>
        <dbReference type="EMBL" id="EZP26800.1"/>
    </source>
</evidence>
<accession>A0A031FT57</accession>
<dbReference type="EMBL" id="JFYO01000006">
    <property type="protein sequence ID" value="EZP26800.1"/>
    <property type="molecule type" value="Genomic_DNA"/>
</dbReference>
<proteinExistence type="predicted"/>
<protein>
    <recommendedName>
        <fullName evidence="2">DUF4352 domain-containing protein</fullName>
    </recommendedName>
</protein>
<name>A0A031FT57_9MICO</name>
<evidence type="ECO:0000313" key="4">
    <source>
        <dbReference type="Proteomes" id="UP000024001"/>
    </source>
</evidence>
<feature type="domain" description="DUF4352" evidence="2">
    <location>
        <begin position="40"/>
        <end position="145"/>
    </location>
</feature>
<dbReference type="Pfam" id="PF11611">
    <property type="entry name" value="DUF4352"/>
    <property type="match status" value="1"/>
</dbReference>
<keyword evidence="4" id="KW-1185">Reference proteome</keyword>
<evidence type="ECO:0000259" key="2">
    <source>
        <dbReference type="Pfam" id="PF11611"/>
    </source>
</evidence>
<reference evidence="3 4" key="1">
    <citation type="submission" date="2014-03" db="EMBL/GenBank/DDBJ databases">
        <title>Draft Genome Sequences of 13 Willow Endophytes.</title>
        <authorList>
            <person name="Gan H.Y."/>
            <person name="Gan H.M."/>
            <person name="Savka M.A."/>
            <person name="Hudson A.O."/>
        </authorList>
    </citation>
    <scope>NUCLEOTIDE SEQUENCE [LARGE SCALE GENOMIC DNA]</scope>
    <source>
        <strain evidence="3 4">RIT293</strain>
    </source>
</reference>
<sequence length="183" mass="19334">MKPWVVWAVGVTLLVVAWGVTKVTPGAELTEASFVTPATIGERALGSELALTIDEVVIASTVSDSRGWTAEGQWLIVDLQMSAQTTEEVTSLSTAILTVDGKMYQASERPQSLFLESLGADIVTTGSVAFELPAGADSQAATLRFAPKAGDVRLDSVIELSFDLGDLSHERSRELRPTVGGGL</sequence>
<dbReference type="AlphaFoldDB" id="A0A031FT57"/>
<keyword evidence="1" id="KW-0732">Signal</keyword>
<dbReference type="InterPro" id="IPR029050">
    <property type="entry name" value="Immunoprotect_excell_Ig-like"/>
</dbReference>